<gene>
    <name evidence="3" type="ORF">PRZ48_005755</name>
</gene>
<dbReference type="Pfam" id="PF00651">
    <property type="entry name" value="BTB"/>
    <property type="match status" value="1"/>
</dbReference>
<feature type="domain" description="BTB" evidence="2">
    <location>
        <begin position="38"/>
        <end position="103"/>
    </location>
</feature>
<dbReference type="Gene3D" id="3.30.710.10">
    <property type="entry name" value="Potassium Channel Kv1.1, Chain A"/>
    <property type="match status" value="1"/>
</dbReference>
<dbReference type="PANTHER" id="PTHR47843:SF5">
    <property type="entry name" value="BTB_POZ DOMAIN PROTEIN"/>
    <property type="match status" value="1"/>
</dbReference>
<protein>
    <recommendedName>
        <fullName evidence="2">BTB domain-containing protein</fullName>
    </recommendedName>
</protein>
<evidence type="ECO:0000259" key="2">
    <source>
        <dbReference type="PROSITE" id="PS50097"/>
    </source>
</evidence>
<feature type="region of interest" description="Disordered" evidence="1">
    <location>
        <begin position="1"/>
        <end position="31"/>
    </location>
</feature>
<dbReference type="EMBL" id="JAXOVC010000004">
    <property type="protein sequence ID" value="KAK4502330.1"/>
    <property type="molecule type" value="Genomic_DNA"/>
</dbReference>
<evidence type="ECO:0000256" key="1">
    <source>
        <dbReference type="SAM" id="MobiDB-lite"/>
    </source>
</evidence>
<sequence>MQPASTHNAGKRKRGDGNGNGGGGAAAPWKTPQQYLPTDMFLKCGDRVWPVHRRILIMHSPFLRQYYKVSRERRDAPPIDNQVVSAVHAALRFMYTGDYDDEDYDLEEYENAEDAYPILFNVYVHAVAVKLEIAELEQLAVTKFAQRAEVERESPGFADAVREIYTVCPETRSLLKNKVVEVCRHHALELFGVGTSIDSDSRLWYHKLHTVLNEVPEFRRDVLLAAPPTARDTWSVLNLQTEEVSYLCPHCDETFVVRSMSARHKSHCWCPYCGAREVMANLKRQGVKFE</sequence>
<keyword evidence="4" id="KW-1185">Reference proteome</keyword>
<comment type="caution">
    <text evidence="3">The sequence shown here is derived from an EMBL/GenBank/DDBJ whole genome shotgun (WGS) entry which is preliminary data.</text>
</comment>
<dbReference type="SUPFAM" id="SSF54695">
    <property type="entry name" value="POZ domain"/>
    <property type="match status" value="1"/>
</dbReference>
<evidence type="ECO:0000313" key="3">
    <source>
        <dbReference type="EMBL" id="KAK4502330.1"/>
    </source>
</evidence>
<dbReference type="InterPro" id="IPR000210">
    <property type="entry name" value="BTB/POZ_dom"/>
</dbReference>
<dbReference type="PANTHER" id="PTHR47843">
    <property type="entry name" value="BTB DOMAIN-CONTAINING PROTEIN-RELATED"/>
    <property type="match status" value="1"/>
</dbReference>
<organism evidence="3 4">
    <name type="scientific">Zasmidium cellare</name>
    <name type="common">Wine cellar mold</name>
    <name type="synonym">Racodium cellare</name>
    <dbReference type="NCBI Taxonomy" id="395010"/>
    <lineage>
        <taxon>Eukaryota</taxon>
        <taxon>Fungi</taxon>
        <taxon>Dikarya</taxon>
        <taxon>Ascomycota</taxon>
        <taxon>Pezizomycotina</taxon>
        <taxon>Dothideomycetes</taxon>
        <taxon>Dothideomycetidae</taxon>
        <taxon>Mycosphaerellales</taxon>
        <taxon>Mycosphaerellaceae</taxon>
        <taxon>Zasmidium</taxon>
    </lineage>
</organism>
<dbReference type="SMART" id="SM00225">
    <property type="entry name" value="BTB"/>
    <property type="match status" value="1"/>
</dbReference>
<dbReference type="Proteomes" id="UP001305779">
    <property type="component" value="Unassembled WGS sequence"/>
</dbReference>
<evidence type="ECO:0000313" key="4">
    <source>
        <dbReference type="Proteomes" id="UP001305779"/>
    </source>
</evidence>
<dbReference type="CDD" id="cd18186">
    <property type="entry name" value="BTB_POZ_ZBTB_KLHL-like"/>
    <property type="match status" value="1"/>
</dbReference>
<proteinExistence type="predicted"/>
<reference evidence="3 4" key="1">
    <citation type="journal article" date="2023" name="G3 (Bethesda)">
        <title>A chromosome-level genome assembly of Zasmidium syzygii isolated from banana leaves.</title>
        <authorList>
            <person name="van Westerhoven A.C."/>
            <person name="Mehrabi R."/>
            <person name="Talebi R."/>
            <person name="Steentjes M.B.F."/>
            <person name="Corcolon B."/>
            <person name="Chong P.A."/>
            <person name="Kema G.H.J."/>
            <person name="Seidl M.F."/>
        </authorList>
    </citation>
    <scope>NUCLEOTIDE SEQUENCE [LARGE SCALE GENOMIC DNA]</scope>
    <source>
        <strain evidence="3 4">P124</strain>
    </source>
</reference>
<dbReference type="PROSITE" id="PS50097">
    <property type="entry name" value="BTB"/>
    <property type="match status" value="1"/>
</dbReference>
<dbReference type="InterPro" id="IPR011333">
    <property type="entry name" value="SKP1/BTB/POZ_sf"/>
</dbReference>
<accession>A0ABR0EM50</accession>
<name>A0ABR0EM50_ZASCE</name>